<feature type="domain" description="Cyclic nucleotide-binding" evidence="2">
    <location>
        <begin position="282"/>
        <end position="327"/>
    </location>
</feature>
<name>A0AAD1UHL7_EUPCR</name>
<dbReference type="EMBL" id="CAMPGE010006622">
    <property type="protein sequence ID" value="CAI2365492.1"/>
    <property type="molecule type" value="Genomic_DNA"/>
</dbReference>
<dbReference type="Gene3D" id="2.60.120.10">
    <property type="entry name" value="Jelly Rolls"/>
    <property type="match status" value="2"/>
</dbReference>
<dbReference type="SUPFAM" id="SSF51206">
    <property type="entry name" value="cAMP-binding domain-like"/>
    <property type="match status" value="2"/>
</dbReference>
<gene>
    <name evidence="3" type="ORF">ECRASSUSDP1_LOCUS6820</name>
</gene>
<comment type="caution">
    <text evidence="3">The sequence shown here is derived from an EMBL/GenBank/DDBJ whole genome shotgun (WGS) entry which is preliminary data.</text>
</comment>
<dbReference type="CDD" id="cd00038">
    <property type="entry name" value="CAP_ED"/>
    <property type="match status" value="2"/>
</dbReference>
<dbReference type="InterPro" id="IPR000595">
    <property type="entry name" value="cNMP-bd_dom"/>
</dbReference>
<sequence>MIPSLEIRASSSLHPAQKMETAYPKSVNRVPDEKYGKIQSFEGLEHCKDIIKILQNRNPIYRRRNTDFSSGLLSPQSKGKQEQDTLLPLLRKIEFFRQQSLEEDDLIYISKKLKYEFVPEGYDVITFGDKGDKFYITLHGTLGVYYPVKRMSKGNLTSTGAHFEKKLKREDSQIFEPPTNRALSRRRQGKLLTNFRSGMGRDSLEVQVKKLKDVYQEVAVLPPQSSFGELALISDQKRSSTIRAKTDSHFAVLDKDDFKRILGSKYQKKLDEKIKFLNLLPIFRSWNKESLTKVSYFFNEKEFKRNHTVFKQGDKCEEIYIVTEGEFIATRSVELQTHKEKELKLIQDCIGQDCSENFSIFHERFKDIQINKAKNGEFNELDPNSKSKVDPNLKKYVDKFDANMTCKAKRNITINLSNHCVGNMFGENREHLKLFKLLSKNNKSEEQETSRLRRKKTRRSFEDKIKFSTTYDCSVKCATNIGKLLVIKAIDLISNICIYSGNHEANIENSLDSKKSLVEGIKVKEDHCKKIISTLINEEIRVRKDYKLRNINLSFIKLFLDAQYEQKLSITPSKRYLNQILDVLEKRDTEEQTDNSCREIPLRNSRLQKKRKTLNYFSVRETYNKENRLNNTEDIRNINDLKRVSRNHSKDNIISTESVDTKLKDDMERKSHRKICFRKRSLHHPRKVPSESTSKENSPKKFCKIYVEETSEMDAEKKVSISKTQENLFSNPNETKFPKLTMNLEEKEINLVHQASPEIKRINELLNIDIQGSNLSQINKYLRKQTKCFPRSQSGNYDIKLFNHADSMKRIDKFKSDAHSRRIYRKSVEIKKNKIDLSILRTSQILQDYARIDVNQSASSAAWTNCTPKGLNFGKENTNLTDITTKVSPVSYHDQTLTMTKNFSSRSKSFFKKERIRNLKRIKRRKPQTRRLKNQKSIDKSVDSYIPPPVFSPDILSQNTFNKDLKFSKKIFSKKGKYCKPTDWDIGLPLLSSPPPSSKPTPSVISSSGHPSVLTHLRMKKNGNILALNSKNLERDILKLVYSNRPSKLNNKIICKKSL</sequence>
<dbReference type="Pfam" id="PF00027">
    <property type="entry name" value="cNMP_binding"/>
    <property type="match status" value="1"/>
</dbReference>
<protein>
    <recommendedName>
        <fullName evidence="2">Cyclic nucleotide-binding domain-containing protein</fullName>
    </recommendedName>
</protein>
<evidence type="ECO:0000313" key="3">
    <source>
        <dbReference type="EMBL" id="CAI2365492.1"/>
    </source>
</evidence>
<reference evidence="3" key="1">
    <citation type="submission" date="2023-07" db="EMBL/GenBank/DDBJ databases">
        <authorList>
            <consortium name="AG Swart"/>
            <person name="Singh M."/>
            <person name="Singh A."/>
            <person name="Seah K."/>
            <person name="Emmerich C."/>
        </authorList>
    </citation>
    <scope>NUCLEOTIDE SEQUENCE</scope>
    <source>
        <strain evidence="3">DP1</strain>
    </source>
</reference>
<evidence type="ECO:0000259" key="2">
    <source>
        <dbReference type="PROSITE" id="PS50042"/>
    </source>
</evidence>
<dbReference type="PANTHER" id="PTHR23011">
    <property type="entry name" value="CYCLIC NUCLEOTIDE-BINDING DOMAIN CONTAINING PROTEIN"/>
    <property type="match status" value="1"/>
</dbReference>
<dbReference type="PANTHER" id="PTHR23011:SF28">
    <property type="entry name" value="CYCLIC NUCLEOTIDE-BINDING DOMAIN CONTAINING PROTEIN"/>
    <property type="match status" value="1"/>
</dbReference>
<accession>A0AAD1UHL7</accession>
<dbReference type="AlphaFoldDB" id="A0AAD1UHL7"/>
<dbReference type="Proteomes" id="UP001295684">
    <property type="component" value="Unassembled WGS sequence"/>
</dbReference>
<dbReference type="InterPro" id="IPR014710">
    <property type="entry name" value="RmlC-like_jellyroll"/>
</dbReference>
<feature type="region of interest" description="Disordered" evidence="1">
    <location>
        <begin position="923"/>
        <end position="943"/>
    </location>
</feature>
<proteinExistence type="predicted"/>
<evidence type="ECO:0000256" key="1">
    <source>
        <dbReference type="SAM" id="MobiDB-lite"/>
    </source>
</evidence>
<dbReference type="InterPro" id="IPR018490">
    <property type="entry name" value="cNMP-bd_dom_sf"/>
</dbReference>
<feature type="compositionally biased region" description="Basic residues" evidence="1">
    <location>
        <begin position="923"/>
        <end position="934"/>
    </location>
</feature>
<keyword evidence="4" id="KW-1185">Reference proteome</keyword>
<feature type="domain" description="Cyclic nucleotide-binding" evidence="2">
    <location>
        <begin position="99"/>
        <end position="155"/>
    </location>
</feature>
<organism evidence="3 4">
    <name type="scientific">Euplotes crassus</name>
    <dbReference type="NCBI Taxonomy" id="5936"/>
    <lineage>
        <taxon>Eukaryota</taxon>
        <taxon>Sar</taxon>
        <taxon>Alveolata</taxon>
        <taxon>Ciliophora</taxon>
        <taxon>Intramacronucleata</taxon>
        <taxon>Spirotrichea</taxon>
        <taxon>Hypotrichia</taxon>
        <taxon>Euplotida</taxon>
        <taxon>Euplotidae</taxon>
        <taxon>Moneuplotes</taxon>
    </lineage>
</organism>
<evidence type="ECO:0000313" key="4">
    <source>
        <dbReference type="Proteomes" id="UP001295684"/>
    </source>
</evidence>
<feature type="domain" description="Cyclic nucleotide-binding" evidence="2">
    <location>
        <begin position="195"/>
        <end position="263"/>
    </location>
</feature>
<dbReference type="PROSITE" id="PS50042">
    <property type="entry name" value="CNMP_BINDING_3"/>
    <property type="match status" value="3"/>
</dbReference>